<accession>A0ABD6EUL7</accession>
<evidence type="ECO:0000313" key="2">
    <source>
        <dbReference type="EMBL" id="MFH4983648.1"/>
    </source>
</evidence>
<reference evidence="2 3" key="1">
    <citation type="submission" date="2024-08" db="EMBL/GenBank/DDBJ databases">
        <title>Gnathostoma spinigerum genome.</title>
        <authorList>
            <person name="Gonzalez-Bertolin B."/>
            <person name="Monzon S."/>
            <person name="Zaballos A."/>
            <person name="Jimenez P."/>
            <person name="Dekumyoy P."/>
            <person name="Varona S."/>
            <person name="Cuesta I."/>
            <person name="Sumanam S."/>
            <person name="Adisakwattana P."/>
            <person name="Gasser R.B."/>
            <person name="Hernandez-Gonzalez A."/>
            <person name="Young N.D."/>
            <person name="Perteguer M.J."/>
        </authorList>
    </citation>
    <scope>NUCLEOTIDE SEQUENCE [LARGE SCALE GENOMIC DNA]</scope>
    <source>
        <strain evidence="2">AL3</strain>
        <tissue evidence="2">Liver</tissue>
    </source>
</reference>
<dbReference type="Proteomes" id="UP001608902">
    <property type="component" value="Unassembled WGS sequence"/>
</dbReference>
<comment type="caution">
    <text evidence="2">The sequence shown here is derived from an EMBL/GenBank/DDBJ whole genome shotgun (WGS) entry which is preliminary data.</text>
</comment>
<evidence type="ECO:0000313" key="3">
    <source>
        <dbReference type="Proteomes" id="UP001608902"/>
    </source>
</evidence>
<dbReference type="EMBL" id="JBGFUD010013177">
    <property type="protein sequence ID" value="MFH4983648.1"/>
    <property type="molecule type" value="Genomic_DNA"/>
</dbReference>
<dbReference type="AlphaFoldDB" id="A0ABD6EUL7"/>
<proteinExistence type="predicted"/>
<gene>
    <name evidence="2" type="ORF">AB6A40_010357</name>
</gene>
<organism evidence="2 3">
    <name type="scientific">Gnathostoma spinigerum</name>
    <dbReference type="NCBI Taxonomy" id="75299"/>
    <lineage>
        <taxon>Eukaryota</taxon>
        <taxon>Metazoa</taxon>
        <taxon>Ecdysozoa</taxon>
        <taxon>Nematoda</taxon>
        <taxon>Chromadorea</taxon>
        <taxon>Rhabditida</taxon>
        <taxon>Spirurina</taxon>
        <taxon>Gnathostomatomorpha</taxon>
        <taxon>Gnathostomatoidea</taxon>
        <taxon>Gnathostomatidae</taxon>
        <taxon>Gnathostoma</taxon>
    </lineage>
</organism>
<keyword evidence="3" id="KW-1185">Reference proteome</keyword>
<protein>
    <submittedName>
        <fullName evidence="2">Uncharacterized protein</fullName>
    </submittedName>
</protein>
<sequence>MEVDDSEECKPSTSAVVPTDERSKSIGNKNGRKTSENATFDGVILHASLEPTSSRSSLTSAFETFSVTEDGSQGDRYGNEVRWNNGNVVDNGSFHRRRSSLWDRFRIISHTFT</sequence>
<evidence type="ECO:0000256" key="1">
    <source>
        <dbReference type="SAM" id="MobiDB-lite"/>
    </source>
</evidence>
<feature type="region of interest" description="Disordered" evidence="1">
    <location>
        <begin position="1"/>
        <end position="36"/>
    </location>
</feature>
<name>A0ABD6EUL7_9BILA</name>